<evidence type="ECO:0000313" key="15">
    <source>
        <dbReference type="Proteomes" id="UP000007264"/>
    </source>
</evidence>
<gene>
    <name evidence="14" type="ORF">COCSUDRAFT_62302</name>
</gene>
<feature type="region of interest" description="Disordered" evidence="11">
    <location>
        <begin position="422"/>
        <end position="465"/>
    </location>
</feature>
<keyword evidence="7" id="KW-0675">Receptor</keyword>
<keyword evidence="15" id="KW-1185">Reference proteome</keyword>
<evidence type="ECO:0000313" key="14">
    <source>
        <dbReference type="EMBL" id="EIE24893.1"/>
    </source>
</evidence>
<evidence type="ECO:0000256" key="6">
    <source>
        <dbReference type="ARBA" id="ARBA00023136"/>
    </source>
</evidence>
<keyword evidence="5" id="KW-0406">Ion transport</keyword>
<keyword evidence="2" id="KW-0813">Transport</keyword>
<dbReference type="GeneID" id="17042894"/>
<dbReference type="GO" id="GO:0015276">
    <property type="term" value="F:ligand-gated monoatomic ion channel activity"/>
    <property type="evidence" value="ECO:0007669"/>
    <property type="project" value="InterPro"/>
</dbReference>
<dbReference type="GO" id="GO:0016020">
    <property type="term" value="C:membrane"/>
    <property type="evidence" value="ECO:0007669"/>
    <property type="project" value="UniProtKB-SubCell"/>
</dbReference>
<dbReference type="InterPro" id="IPR015683">
    <property type="entry name" value="Ionotropic_Glu_rcpt"/>
</dbReference>
<keyword evidence="4 12" id="KW-1133">Transmembrane helix</keyword>
<evidence type="ECO:0000256" key="7">
    <source>
        <dbReference type="ARBA" id="ARBA00023170"/>
    </source>
</evidence>
<dbReference type="Pfam" id="PF00060">
    <property type="entry name" value="Lig_chan"/>
    <property type="match status" value="1"/>
</dbReference>
<keyword evidence="3 12" id="KW-0812">Transmembrane</keyword>
<evidence type="ECO:0000259" key="13">
    <source>
        <dbReference type="SMART" id="SM00079"/>
    </source>
</evidence>
<dbReference type="SMART" id="SM00079">
    <property type="entry name" value="PBPe"/>
    <property type="match status" value="1"/>
</dbReference>
<dbReference type="Gene3D" id="1.10.287.70">
    <property type="match status" value="1"/>
</dbReference>
<dbReference type="SUPFAM" id="SSF53850">
    <property type="entry name" value="Periplasmic binding protein-like II"/>
    <property type="match status" value="1"/>
</dbReference>
<dbReference type="PANTHER" id="PTHR18966">
    <property type="entry name" value="IONOTROPIC GLUTAMATE RECEPTOR"/>
    <property type="match status" value="1"/>
</dbReference>
<dbReference type="Gene3D" id="3.40.190.10">
    <property type="entry name" value="Periplasmic binding protein-like II"/>
    <property type="match status" value="2"/>
</dbReference>
<dbReference type="RefSeq" id="XP_005649437.1">
    <property type="nucleotide sequence ID" value="XM_005649380.1"/>
</dbReference>
<dbReference type="InterPro" id="IPR001320">
    <property type="entry name" value="Iontro_rcpt_C"/>
</dbReference>
<evidence type="ECO:0000256" key="9">
    <source>
        <dbReference type="ARBA" id="ARBA00023286"/>
    </source>
</evidence>
<keyword evidence="6 12" id="KW-0472">Membrane</keyword>
<dbReference type="Proteomes" id="UP000007264">
    <property type="component" value="Unassembled WGS sequence"/>
</dbReference>
<organism evidence="14 15">
    <name type="scientific">Coccomyxa subellipsoidea (strain C-169)</name>
    <name type="common">Green microalga</name>
    <dbReference type="NCBI Taxonomy" id="574566"/>
    <lineage>
        <taxon>Eukaryota</taxon>
        <taxon>Viridiplantae</taxon>
        <taxon>Chlorophyta</taxon>
        <taxon>core chlorophytes</taxon>
        <taxon>Trebouxiophyceae</taxon>
        <taxon>Trebouxiophyceae incertae sedis</taxon>
        <taxon>Coccomyxaceae</taxon>
        <taxon>Coccomyxa</taxon>
        <taxon>Coccomyxa subellipsoidea</taxon>
    </lineage>
</organism>
<keyword evidence="8" id="KW-0325">Glycoprotein</keyword>
<evidence type="ECO:0000256" key="11">
    <source>
        <dbReference type="SAM" id="MobiDB-lite"/>
    </source>
</evidence>
<sequence length="475" mass="51882">MPNVRPADGHLAQDREFSTSQQPLGIMGELQSRQADFAAFPLTLVPGRPVDIDITYSYYAGGLGLLVQKGQPRNDQLLFLQPFDARLWVTLLGTAFAAALVLKLLSLYTPLGDSEIHMVHALDDGEHAEGRKYEVEHCSDSVLLETWMAMFGERRGLAIGRSWATRIFAIAFAFFSVVVMAAYTANFASILTVLQISQPISSLKDLTSRNGTIAINPSGATKNFFDNTKDPISADAGTRRTYLPDTIAGTPAKEQPRLQCAAAVRSGRADAYITDESTLQWYAGRQPCDLSVQGDNFGPGVLVYGLQKDSPFTKPLNAAMLELYENGRLDTLKRQWNSDISQCGDLNSNAITNTRLTVTQMTGLFYMLLVFAGAAFLWGSGEHAAVFIGRRFPMFHRAARGSIPIPASSRALKTSLKTFRRQMSERSSNGKADLAGCDSDRGIGEDAEAGRPQPRARELPRRDSSSIALVTLQGT</sequence>
<dbReference type="OrthoDB" id="5984008at2759"/>
<evidence type="ECO:0000256" key="10">
    <source>
        <dbReference type="ARBA" id="ARBA00023303"/>
    </source>
</evidence>
<evidence type="ECO:0000256" key="8">
    <source>
        <dbReference type="ARBA" id="ARBA00023180"/>
    </source>
</evidence>
<keyword evidence="10" id="KW-0407">Ion channel</keyword>
<dbReference type="KEGG" id="csl:COCSUDRAFT_62302"/>
<feature type="transmembrane region" description="Helical" evidence="12">
    <location>
        <begin position="87"/>
        <end position="108"/>
    </location>
</feature>
<dbReference type="EMBL" id="AGSI01000005">
    <property type="protein sequence ID" value="EIE24893.1"/>
    <property type="molecule type" value="Genomic_DNA"/>
</dbReference>
<comment type="caution">
    <text evidence="14">The sequence shown here is derived from an EMBL/GenBank/DDBJ whole genome shotgun (WGS) entry which is preliminary data.</text>
</comment>
<dbReference type="AlphaFoldDB" id="I0Z2M4"/>
<comment type="subcellular location">
    <subcellularLocation>
        <location evidence="1">Membrane</location>
        <topology evidence="1">Multi-pass membrane protein</topology>
    </subcellularLocation>
</comment>
<feature type="compositionally biased region" description="Basic and acidic residues" evidence="11">
    <location>
        <begin position="455"/>
        <end position="464"/>
    </location>
</feature>
<evidence type="ECO:0000256" key="4">
    <source>
        <dbReference type="ARBA" id="ARBA00022989"/>
    </source>
</evidence>
<proteinExistence type="predicted"/>
<evidence type="ECO:0000256" key="2">
    <source>
        <dbReference type="ARBA" id="ARBA00022448"/>
    </source>
</evidence>
<feature type="domain" description="Ionotropic glutamate receptor C-terminal" evidence="13">
    <location>
        <begin position="137"/>
        <end position="339"/>
    </location>
</feature>
<name>I0Z2M4_COCSC</name>
<evidence type="ECO:0000256" key="3">
    <source>
        <dbReference type="ARBA" id="ARBA00022692"/>
    </source>
</evidence>
<feature type="transmembrane region" description="Helical" evidence="12">
    <location>
        <begin position="163"/>
        <end position="183"/>
    </location>
</feature>
<feature type="transmembrane region" description="Helical" evidence="12">
    <location>
        <begin position="364"/>
        <end position="388"/>
    </location>
</feature>
<accession>I0Z2M4</accession>
<reference evidence="14 15" key="1">
    <citation type="journal article" date="2012" name="Genome Biol.">
        <title>The genome of the polar eukaryotic microalga coccomyxa subellipsoidea reveals traits of cold adaptation.</title>
        <authorList>
            <person name="Blanc G."/>
            <person name="Agarkova I."/>
            <person name="Grimwood J."/>
            <person name="Kuo A."/>
            <person name="Brueggeman A."/>
            <person name="Dunigan D."/>
            <person name="Gurnon J."/>
            <person name="Ladunga I."/>
            <person name="Lindquist E."/>
            <person name="Lucas S."/>
            <person name="Pangilinan J."/>
            <person name="Proschold T."/>
            <person name="Salamov A."/>
            <person name="Schmutz J."/>
            <person name="Weeks D."/>
            <person name="Yamada T."/>
            <person name="Claverie J.M."/>
            <person name="Grigoriev I."/>
            <person name="Van Etten J."/>
            <person name="Lomsadze A."/>
            <person name="Borodovsky M."/>
        </authorList>
    </citation>
    <scope>NUCLEOTIDE SEQUENCE [LARGE SCALE GENOMIC DNA]</scope>
    <source>
        <strain evidence="14 15">C-169</strain>
    </source>
</reference>
<protein>
    <submittedName>
        <fullName evidence="14">Periplasmic binding protein-like II</fullName>
    </submittedName>
</protein>
<keyword evidence="9" id="KW-1071">Ligand-gated ion channel</keyword>
<evidence type="ECO:0000256" key="1">
    <source>
        <dbReference type="ARBA" id="ARBA00004141"/>
    </source>
</evidence>
<evidence type="ECO:0000256" key="5">
    <source>
        <dbReference type="ARBA" id="ARBA00023065"/>
    </source>
</evidence>
<evidence type="ECO:0000256" key="12">
    <source>
        <dbReference type="SAM" id="Phobius"/>
    </source>
</evidence>
<dbReference type="eggNOG" id="KOG1054">
    <property type="taxonomic scope" value="Eukaryota"/>
</dbReference>
<dbReference type="STRING" id="574566.I0Z2M4"/>